<dbReference type="NCBIfam" id="TIGR00815">
    <property type="entry name" value="sulP"/>
    <property type="match status" value="1"/>
</dbReference>
<dbReference type="Pfam" id="PF01740">
    <property type="entry name" value="STAS"/>
    <property type="match status" value="1"/>
</dbReference>
<evidence type="ECO:0000256" key="4">
    <source>
        <dbReference type="ARBA" id="ARBA00023136"/>
    </source>
</evidence>
<dbReference type="AlphaFoldDB" id="A0AAV9R5I4"/>
<keyword evidence="8" id="KW-1185">Reference proteome</keyword>
<evidence type="ECO:0000256" key="5">
    <source>
        <dbReference type="SAM" id="Phobius"/>
    </source>
</evidence>
<feature type="transmembrane region" description="Helical" evidence="5">
    <location>
        <begin position="92"/>
        <end position="116"/>
    </location>
</feature>
<dbReference type="GO" id="GO:0016020">
    <property type="term" value="C:membrane"/>
    <property type="evidence" value="ECO:0007669"/>
    <property type="project" value="UniProtKB-SubCell"/>
</dbReference>
<comment type="caution">
    <text evidence="7">The sequence shown here is derived from an EMBL/GenBank/DDBJ whole genome shotgun (WGS) entry which is preliminary data.</text>
</comment>
<comment type="subcellular location">
    <subcellularLocation>
        <location evidence="1">Membrane</location>
        <topology evidence="1">Multi-pass membrane protein</topology>
    </subcellularLocation>
</comment>
<reference evidence="7 8" key="1">
    <citation type="submission" date="2021-06" db="EMBL/GenBank/DDBJ databases">
        <authorList>
            <person name="Palmer J.M."/>
        </authorList>
    </citation>
    <scope>NUCLEOTIDE SEQUENCE [LARGE SCALE GENOMIC DNA]</scope>
    <source>
        <strain evidence="7 8">MEX-2019</strain>
        <tissue evidence="7">Muscle</tissue>
    </source>
</reference>
<sequence length="798" mass="88117">MSASVAVYRNIYTEDRFKQAYGSDDNATGSLRLREKLAGKCRCSRRGCLHLLRERVPLLNWLPRYRLRKWILGDAIAGLTVGILHIPQGMAFALLTSVAPIFGLYTSFFPVVMYMIFGTGRHVSTGTFAVVSLMTGSVVEQLVPTPLAFNSSSSEAADLEAQRIGVASAVALLSGIIMLCMFGLQLGFLSTYLSEPIVKAFTSAAAFHVTVSQLQSMLGLRLPRSTGTFSLFKTLALVMENLSHTNMAELLISVVCLAVLVPVKEVNTRYRQRLRTPIPVEILMVIIATCVTYFSSLDSNYDIEIVGHIPAGFPKPQLPAFHTFPAIAGDTIAITFVGYAVSVSLAMIYADKHGYSIHPNQELLAHGISNTVSSFFTCFPSSATLATTNILESAGGYTQLSGIFTSLVVLIVLLVIGPLFYFLPKAVLACINVTSLRQMFLQFQDLPELWRISKLDFMVWVITWLSVVVLNVDLGLAIGVVFSMMTVICRTQRADCSVLGRASNTEIYRPMENHSKCYEVPGVKILTYNGPIYYGNRSFFREKMSRLLGLTPEKIRSQEKAKKALEKREREASVSSVERGIANTSFSSVNEFFESETSEKDVQAVLIDCSRVIFVDVAGARLFTQMCTECQKIGVHVYLANCNENVLKILTSSGLMSHMNPQHIFVTVHDAVLYIQQQKRTTQQFGYEPGGQRRVLFSSSFCDSAVKEQKSSWFRLDLWVIYFGEVRLDPGFAEVWIEGTKGAGLSTPLENRDTLRTRTHQRERAIQGHKGGSASIGTGPSSSLDTLFFVVPDGLGSP</sequence>
<feature type="transmembrane region" description="Helical" evidence="5">
    <location>
        <begin position="363"/>
        <end position="383"/>
    </location>
</feature>
<feature type="transmembrane region" description="Helical" evidence="5">
    <location>
        <begin position="403"/>
        <end position="423"/>
    </location>
</feature>
<evidence type="ECO:0000256" key="1">
    <source>
        <dbReference type="ARBA" id="ARBA00004141"/>
    </source>
</evidence>
<evidence type="ECO:0000259" key="6">
    <source>
        <dbReference type="PROSITE" id="PS50801"/>
    </source>
</evidence>
<dbReference type="EMBL" id="JAHHUM010002349">
    <property type="protein sequence ID" value="KAK5604383.1"/>
    <property type="molecule type" value="Genomic_DNA"/>
</dbReference>
<proteinExistence type="predicted"/>
<feature type="transmembrane region" description="Helical" evidence="5">
    <location>
        <begin position="332"/>
        <end position="351"/>
    </location>
</feature>
<feature type="transmembrane region" description="Helical" evidence="5">
    <location>
        <begin position="457"/>
        <end position="485"/>
    </location>
</feature>
<dbReference type="Pfam" id="PF00916">
    <property type="entry name" value="Sulfate_transp"/>
    <property type="match status" value="1"/>
</dbReference>
<feature type="domain" description="STAS" evidence="6">
    <location>
        <begin position="513"/>
        <end position="675"/>
    </location>
</feature>
<dbReference type="InterPro" id="IPR002645">
    <property type="entry name" value="STAS_dom"/>
</dbReference>
<feature type="transmembrane region" description="Helical" evidence="5">
    <location>
        <begin position="164"/>
        <end position="188"/>
    </location>
</feature>
<keyword evidence="2 5" id="KW-0812">Transmembrane</keyword>
<dbReference type="SUPFAM" id="SSF52091">
    <property type="entry name" value="SpoIIaa-like"/>
    <property type="match status" value="1"/>
</dbReference>
<dbReference type="InterPro" id="IPR036513">
    <property type="entry name" value="STAS_dom_sf"/>
</dbReference>
<dbReference type="PROSITE" id="PS50801">
    <property type="entry name" value="STAS"/>
    <property type="match status" value="1"/>
</dbReference>
<dbReference type="InterPro" id="IPR001902">
    <property type="entry name" value="SLC26A/SulP_fam"/>
</dbReference>
<dbReference type="Proteomes" id="UP001311232">
    <property type="component" value="Unassembled WGS sequence"/>
</dbReference>
<accession>A0AAV9R5I4</accession>
<evidence type="ECO:0000256" key="2">
    <source>
        <dbReference type="ARBA" id="ARBA00022692"/>
    </source>
</evidence>
<feature type="transmembrane region" description="Helical" evidence="5">
    <location>
        <begin position="70"/>
        <end position="86"/>
    </location>
</feature>
<dbReference type="GO" id="GO:0055085">
    <property type="term" value="P:transmembrane transport"/>
    <property type="evidence" value="ECO:0007669"/>
    <property type="project" value="InterPro"/>
</dbReference>
<dbReference type="InterPro" id="IPR011547">
    <property type="entry name" value="SLC26A/SulP_dom"/>
</dbReference>
<dbReference type="PANTHER" id="PTHR11814">
    <property type="entry name" value="SULFATE TRANSPORTER"/>
    <property type="match status" value="1"/>
</dbReference>
<protein>
    <recommendedName>
        <fullName evidence="6">STAS domain-containing protein</fullName>
    </recommendedName>
</protein>
<keyword evidence="3 5" id="KW-1133">Transmembrane helix</keyword>
<evidence type="ECO:0000313" key="7">
    <source>
        <dbReference type="EMBL" id="KAK5604383.1"/>
    </source>
</evidence>
<evidence type="ECO:0000313" key="8">
    <source>
        <dbReference type="Proteomes" id="UP001311232"/>
    </source>
</evidence>
<organism evidence="7 8">
    <name type="scientific">Crenichthys baileyi</name>
    <name type="common">White River springfish</name>
    <dbReference type="NCBI Taxonomy" id="28760"/>
    <lineage>
        <taxon>Eukaryota</taxon>
        <taxon>Metazoa</taxon>
        <taxon>Chordata</taxon>
        <taxon>Craniata</taxon>
        <taxon>Vertebrata</taxon>
        <taxon>Euteleostomi</taxon>
        <taxon>Actinopterygii</taxon>
        <taxon>Neopterygii</taxon>
        <taxon>Teleostei</taxon>
        <taxon>Neoteleostei</taxon>
        <taxon>Acanthomorphata</taxon>
        <taxon>Ovalentaria</taxon>
        <taxon>Atherinomorphae</taxon>
        <taxon>Cyprinodontiformes</taxon>
        <taxon>Goodeidae</taxon>
        <taxon>Crenichthys</taxon>
    </lineage>
</organism>
<feature type="transmembrane region" description="Helical" evidence="5">
    <location>
        <begin position="242"/>
        <end position="262"/>
    </location>
</feature>
<dbReference type="CDD" id="cd07042">
    <property type="entry name" value="STAS_SulP_like_sulfate_transporter"/>
    <property type="match status" value="1"/>
</dbReference>
<gene>
    <name evidence="7" type="ORF">CRENBAI_018383</name>
</gene>
<name>A0AAV9R5I4_9TELE</name>
<evidence type="ECO:0000256" key="3">
    <source>
        <dbReference type="ARBA" id="ARBA00022989"/>
    </source>
</evidence>
<feature type="transmembrane region" description="Helical" evidence="5">
    <location>
        <begin position="274"/>
        <end position="294"/>
    </location>
</feature>
<dbReference type="Gene3D" id="3.30.750.24">
    <property type="entry name" value="STAS domain"/>
    <property type="match status" value="1"/>
</dbReference>
<keyword evidence="4 5" id="KW-0472">Membrane</keyword>